<feature type="transmembrane region" description="Helical" evidence="1">
    <location>
        <begin position="87"/>
        <end position="110"/>
    </location>
</feature>
<evidence type="ECO:0000313" key="3">
    <source>
        <dbReference type="WBParaSite" id="ALUE_0002013401-mRNA-1"/>
    </source>
</evidence>
<keyword evidence="1" id="KW-0472">Membrane</keyword>
<reference evidence="3" key="1">
    <citation type="submission" date="2017-02" db="UniProtKB">
        <authorList>
            <consortium name="WormBaseParasite"/>
        </authorList>
    </citation>
    <scope>IDENTIFICATION</scope>
</reference>
<dbReference type="AlphaFoldDB" id="A0A0M3IN06"/>
<keyword evidence="2" id="KW-1185">Reference proteome</keyword>
<proteinExistence type="predicted"/>
<dbReference type="WBParaSite" id="ALUE_0002013401-mRNA-1">
    <property type="protein sequence ID" value="ALUE_0002013401-mRNA-1"/>
    <property type="gene ID" value="ALUE_0002013401"/>
</dbReference>
<dbReference type="Proteomes" id="UP000036681">
    <property type="component" value="Unplaced"/>
</dbReference>
<evidence type="ECO:0000256" key="1">
    <source>
        <dbReference type="SAM" id="Phobius"/>
    </source>
</evidence>
<name>A0A0M3IN06_ASCLU</name>
<keyword evidence="1" id="KW-1133">Transmembrane helix</keyword>
<organism evidence="2 3">
    <name type="scientific">Ascaris lumbricoides</name>
    <name type="common">Giant roundworm</name>
    <dbReference type="NCBI Taxonomy" id="6252"/>
    <lineage>
        <taxon>Eukaryota</taxon>
        <taxon>Metazoa</taxon>
        <taxon>Ecdysozoa</taxon>
        <taxon>Nematoda</taxon>
        <taxon>Chromadorea</taxon>
        <taxon>Rhabditida</taxon>
        <taxon>Spirurina</taxon>
        <taxon>Ascaridomorpha</taxon>
        <taxon>Ascaridoidea</taxon>
        <taxon>Ascarididae</taxon>
        <taxon>Ascaris</taxon>
    </lineage>
</organism>
<evidence type="ECO:0000313" key="2">
    <source>
        <dbReference type="Proteomes" id="UP000036681"/>
    </source>
</evidence>
<protein>
    <submittedName>
        <fullName evidence="3">Transmembrane protein</fullName>
    </submittedName>
</protein>
<keyword evidence="1" id="KW-0812">Transmembrane</keyword>
<accession>A0A0M3IN06</accession>
<sequence>MRHYEMGTKAIADEVGRLTATVIANVTGEVLIATAVNNDTDADNITTTDVSTSRLSTIPKTPLLSSMPSSSEVTSSTVMPIPVRSSFHMMAIFTTALFIAGTLLIIKVIISHNKKRRSLMASGSARWRLSTSATSAQGGRMSGGGVTYSPMSTDGTTVNSMDVPLPESRRSLMASGSARWRLSTSATSAQGGRMSGGGVTYSPMSADGTTVNSMDVPLPESRVDWERQFFDEDVYNQPIWDPSSVFFCIFLVYRCLMA</sequence>